<accession>A0AAD7ZX83</accession>
<keyword evidence="1" id="KW-1133">Transmembrane helix</keyword>
<name>A0AAD7ZX83_DIPPU</name>
<dbReference type="EMBL" id="JASPKZ010005688">
    <property type="protein sequence ID" value="KAJ9588330.1"/>
    <property type="molecule type" value="Genomic_DNA"/>
</dbReference>
<keyword evidence="1" id="KW-0472">Membrane</keyword>
<evidence type="ECO:0000256" key="1">
    <source>
        <dbReference type="SAM" id="Phobius"/>
    </source>
</evidence>
<feature type="transmembrane region" description="Helical" evidence="1">
    <location>
        <begin position="35"/>
        <end position="54"/>
    </location>
</feature>
<gene>
    <name evidence="2" type="ORF">L9F63_018306</name>
</gene>
<reference evidence="2" key="2">
    <citation type="submission" date="2023-05" db="EMBL/GenBank/DDBJ databases">
        <authorList>
            <person name="Fouks B."/>
        </authorList>
    </citation>
    <scope>NUCLEOTIDE SEQUENCE</scope>
    <source>
        <strain evidence="2">Stay&amp;Tobe</strain>
        <tissue evidence="2">Testes</tissue>
    </source>
</reference>
<dbReference type="Proteomes" id="UP001233999">
    <property type="component" value="Unassembled WGS sequence"/>
</dbReference>
<protein>
    <submittedName>
        <fullName evidence="2">Uncharacterized protein</fullName>
    </submittedName>
</protein>
<organism evidence="2 3">
    <name type="scientific">Diploptera punctata</name>
    <name type="common">Pacific beetle cockroach</name>
    <dbReference type="NCBI Taxonomy" id="6984"/>
    <lineage>
        <taxon>Eukaryota</taxon>
        <taxon>Metazoa</taxon>
        <taxon>Ecdysozoa</taxon>
        <taxon>Arthropoda</taxon>
        <taxon>Hexapoda</taxon>
        <taxon>Insecta</taxon>
        <taxon>Pterygota</taxon>
        <taxon>Neoptera</taxon>
        <taxon>Polyneoptera</taxon>
        <taxon>Dictyoptera</taxon>
        <taxon>Blattodea</taxon>
        <taxon>Blaberoidea</taxon>
        <taxon>Blaberidae</taxon>
        <taxon>Diplopterinae</taxon>
        <taxon>Diploptera</taxon>
    </lineage>
</organism>
<keyword evidence="1" id="KW-0812">Transmembrane</keyword>
<evidence type="ECO:0000313" key="3">
    <source>
        <dbReference type="Proteomes" id="UP001233999"/>
    </source>
</evidence>
<reference evidence="2" key="1">
    <citation type="journal article" date="2023" name="IScience">
        <title>Live-bearing cockroach genome reveals convergent evolutionary mechanisms linked to viviparity in insects and beyond.</title>
        <authorList>
            <person name="Fouks B."/>
            <person name="Harrison M.C."/>
            <person name="Mikhailova A.A."/>
            <person name="Marchal E."/>
            <person name="English S."/>
            <person name="Carruthers M."/>
            <person name="Jennings E.C."/>
            <person name="Chiamaka E.L."/>
            <person name="Frigard R.A."/>
            <person name="Pippel M."/>
            <person name="Attardo G.M."/>
            <person name="Benoit J.B."/>
            <person name="Bornberg-Bauer E."/>
            <person name="Tobe S.S."/>
        </authorList>
    </citation>
    <scope>NUCLEOTIDE SEQUENCE</scope>
    <source>
        <strain evidence="2">Stay&amp;Tobe</strain>
    </source>
</reference>
<dbReference type="AlphaFoldDB" id="A0AAD7ZX83"/>
<feature type="transmembrane region" description="Helical" evidence="1">
    <location>
        <begin position="75"/>
        <end position="93"/>
    </location>
</feature>
<sequence>YSALVSSVVPLPEVIGNTVVKTSGPVNQWLGHFSHFLPTYIYFLLMLNIFWQLCNQARLQFRSLSPSSVASSRPLLCRFLAVFFFLLSMWIFSQTSLSRNYKF</sequence>
<evidence type="ECO:0000313" key="2">
    <source>
        <dbReference type="EMBL" id="KAJ9588330.1"/>
    </source>
</evidence>
<comment type="caution">
    <text evidence="2">The sequence shown here is derived from an EMBL/GenBank/DDBJ whole genome shotgun (WGS) entry which is preliminary data.</text>
</comment>
<proteinExistence type="predicted"/>
<keyword evidence="3" id="KW-1185">Reference proteome</keyword>
<feature type="non-terminal residue" evidence="2">
    <location>
        <position position="103"/>
    </location>
</feature>
<feature type="non-terminal residue" evidence="2">
    <location>
        <position position="1"/>
    </location>
</feature>